<organism evidence="1 2">
    <name type="scientific">Armadillidium nasatum</name>
    <dbReference type="NCBI Taxonomy" id="96803"/>
    <lineage>
        <taxon>Eukaryota</taxon>
        <taxon>Metazoa</taxon>
        <taxon>Ecdysozoa</taxon>
        <taxon>Arthropoda</taxon>
        <taxon>Crustacea</taxon>
        <taxon>Multicrustacea</taxon>
        <taxon>Malacostraca</taxon>
        <taxon>Eumalacostraca</taxon>
        <taxon>Peracarida</taxon>
        <taxon>Isopoda</taxon>
        <taxon>Oniscidea</taxon>
        <taxon>Crinocheta</taxon>
        <taxon>Armadillidiidae</taxon>
        <taxon>Armadillidium</taxon>
    </lineage>
</organism>
<proteinExistence type="predicted"/>
<sequence length="81" mass="9143">KIYFLKTENDSELEKKSCGNDNKCGSQFCCVIGIIALASKMFAIGRCWRMIHLAEAYIGFCPCRSHLVCSQKSSQCEKIQE</sequence>
<evidence type="ECO:0008006" key="3">
    <source>
        <dbReference type="Google" id="ProtNLM"/>
    </source>
</evidence>
<dbReference type="EMBL" id="SEYY01014632">
    <property type="protein sequence ID" value="KAB7500245.1"/>
    <property type="molecule type" value="Genomic_DNA"/>
</dbReference>
<accession>A0A5N5T203</accession>
<dbReference type="Proteomes" id="UP000326759">
    <property type="component" value="Unassembled WGS sequence"/>
</dbReference>
<reference evidence="1 2" key="1">
    <citation type="journal article" date="2019" name="PLoS Biol.">
        <title>Sex chromosomes control vertical transmission of feminizing Wolbachia symbionts in an isopod.</title>
        <authorList>
            <person name="Becking T."/>
            <person name="Chebbi M.A."/>
            <person name="Giraud I."/>
            <person name="Moumen B."/>
            <person name="Laverre T."/>
            <person name="Caubet Y."/>
            <person name="Peccoud J."/>
            <person name="Gilbert C."/>
            <person name="Cordaux R."/>
        </authorList>
    </citation>
    <scope>NUCLEOTIDE SEQUENCE [LARGE SCALE GENOMIC DNA]</scope>
    <source>
        <strain evidence="1">ANa2</strain>
        <tissue evidence="1">Whole body excluding digestive tract and cuticle</tissue>
    </source>
</reference>
<protein>
    <recommendedName>
        <fullName evidence="3">Prokineticin domain-containing protein</fullName>
    </recommendedName>
</protein>
<name>A0A5N5T203_9CRUS</name>
<dbReference type="AlphaFoldDB" id="A0A5N5T203"/>
<dbReference type="OrthoDB" id="6335612at2759"/>
<keyword evidence="2" id="KW-1185">Reference proteome</keyword>
<evidence type="ECO:0000313" key="1">
    <source>
        <dbReference type="EMBL" id="KAB7500245.1"/>
    </source>
</evidence>
<feature type="non-terminal residue" evidence="1">
    <location>
        <position position="1"/>
    </location>
</feature>
<evidence type="ECO:0000313" key="2">
    <source>
        <dbReference type="Proteomes" id="UP000326759"/>
    </source>
</evidence>
<gene>
    <name evidence="1" type="ORF">Anas_04667</name>
</gene>
<comment type="caution">
    <text evidence="1">The sequence shown here is derived from an EMBL/GenBank/DDBJ whole genome shotgun (WGS) entry which is preliminary data.</text>
</comment>